<feature type="transmembrane region" description="Helical" evidence="9">
    <location>
        <begin position="411"/>
        <end position="432"/>
    </location>
</feature>
<evidence type="ECO:0000259" key="10">
    <source>
        <dbReference type="PROSITE" id="PS50850"/>
    </source>
</evidence>
<feature type="transmembrane region" description="Helical" evidence="9">
    <location>
        <begin position="441"/>
        <end position="464"/>
    </location>
</feature>
<keyword evidence="3 7" id="KW-0813">Transport</keyword>
<evidence type="ECO:0000313" key="11">
    <source>
        <dbReference type="EMBL" id="KAK2615849.1"/>
    </source>
</evidence>
<dbReference type="Proteomes" id="UP001265746">
    <property type="component" value="Unassembled WGS sequence"/>
</dbReference>
<dbReference type="PANTHER" id="PTHR48022:SF57">
    <property type="entry name" value="MALTOSE TRANSPORTER, PUTATIVE (AFU_ORTHOLOGUE AFUA_4G00150)-RELATED"/>
    <property type="match status" value="1"/>
</dbReference>
<feature type="transmembrane region" description="Helical" evidence="9">
    <location>
        <begin position="121"/>
        <end position="145"/>
    </location>
</feature>
<dbReference type="InterPro" id="IPR020846">
    <property type="entry name" value="MFS_dom"/>
</dbReference>
<dbReference type="NCBIfam" id="TIGR00879">
    <property type="entry name" value="SP"/>
    <property type="match status" value="1"/>
</dbReference>
<accession>A0AAD9SUJ0</accession>
<evidence type="ECO:0000313" key="12">
    <source>
        <dbReference type="Proteomes" id="UP001265746"/>
    </source>
</evidence>
<reference evidence="11" key="1">
    <citation type="submission" date="2023-06" db="EMBL/GenBank/DDBJ databases">
        <authorList>
            <person name="Noh H."/>
        </authorList>
    </citation>
    <scope>NUCLEOTIDE SEQUENCE</scope>
    <source>
        <strain evidence="11">DUCC20226</strain>
    </source>
</reference>
<dbReference type="PANTHER" id="PTHR48022">
    <property type="entry name" value="PLASTIDIC GLUCOSE TRANSPORTER 4"/>
    <property type="match status" value="1"/>
</dbReference>
<feature type="transmembrane region" description="Helical" evidence="9">
    <location>
        <begin position="288"/>
        <end position="311"/>
    </location>
</feature>
<evidence type="ECO:0000256" key="9">
    <source>
        <dbReference type="SAM" id="Phobius"/>
    </source>
</evidence>
<feature type="transmembrane region" description="Helical" evidence="9">
    <location>
        <begin position="514"/>
        <end position="530"/>
    </location>
</feature>
<dbReference type="InterPro" id="IPR005829">
    <property type="entry name" value="Sugar_transporter_CS"/>
</dbReference>
<evidence type="ECO:0000256" key="2">
    <source>
        <dbReference type="ARBA" id="ARBA00010992"/>
    </source>
</evidence>
<organism evidence="11 12">
    <name type="scientific">Phomopsis amygdali</name>
    <name type="common">Fusicoccum amygdali</name>
    <dbReference type="NCBI Taxonomy" id="1214568"/>
    <lineage>
        <taxon>Eukaryota</taxon>
        <taxon>Fungi</taxon>
        <taxon>Dikarya</taxon>
        <taxon>Ascomycota</taxon>
        <taxon>Pezizomycotina</taxon>
        <taxon>Sordariomycetes</taxon>
        <taxon>Sordariomycetidae</taxon>
        <taxon>Diaporthales</taxon>
        <taxon>Diaporthaceae</taxon>
        <taxon>Diaporthe</taxon>
    </lineage>
</organism>
<dbReference type="InterPro" id="IPR003663">
    <property type="entry name" value="Sugar/inositol_transpt"/>
</dbReference>
<feature type="transmembrane region" description="Helical" evidence="9">
    <location>
        <begin position="470"/>
        <end position="494"/>
    </location>
</feature>
<evidence type="ECO:0000256" key="7">
    <source>
        <dbReference type="RuleBase" id="RU003346"/>
    </source>
</evidence>
<dbReference type="PROSITE" id="PS50850">
    <property type="entry name" value="MFS"/>
    <property type="match status" value="1"/>
</dbReference>
<dbReference type="GO" id="GO:0005351">
    <property type="term" value="F:carbohydrate:proton symporter activity"/>
    <property type="evidence" value="ECO:0007669"/>
    <property type="project" value="TreeGrafter"/>
</dbReference>
<feature type="transmembrane region" description="Helical" evidence="9">
    <location>
        <begin position="165"/>
        <end position="188"/>
    </location>
</feature>
<dbReference type="SUPFAM" id="SSF103473">
    <property type="entry name" value="MFS general substrate transporter"/>
    <property type="match status" value="1"/>
</dbReference>
<feature type="domain" description="Major facilitator superfamily (MFS) profile" evidence="10">
    <location>
        <begin position="123"/>
        <end position="564"/>
    </location>
</feature>
<keyword evidence="5 9" id="KW-1133">Transmembrane helix</keyword>
<keyword evidence="4 9" id="KW-0812">Transmembrane</keyword>
<dbReference type="Pfam" id="PF00083">
    <property type="entry name" value="Sugar_tr"/>
    <property type="match status" value="1"/>
</dbReference>
<proteinExistence type="inferred from homology"/>
<feature type="transmembrane region" description="Helical" evidence="9">
    <location>
        <begin position="262"/>
        <end position="281"/>
    </location>
</feature>
<dbReference type="InterPro" id="IPR050360">
    <property type="entry name" value="MFS_Sugar_Transporters"/>
</dbReference>
<evidence type="ECO:0000256" key="3">
    <source>
        <dbReference type="ARBA" id="ARBA00022448"/>
    </source>
</evidence>
<evidence type="ECO:0000256" key="5">
    <source>
        <dbReference type="ARBA" id="ARBA00022989"/>
    </source>
</evidence>
<comment type="similarity">
    <text evidence="2 7">Belongs to the major facilitator superfamily. Sugar transporter (TC 2.A.1.1) family.</text>
</comment>
<feature type="region of interest" description="Disordered" evidence="8">
    <location>
        <begin position="47"/>
        <end position="67"/>
    </location>
</feature>
<gene>
    <name evidence="11" type="ORF">N8I77_002574</name>
</gene>
<evidence type="ECO:0000256" key="4">
    <source>
        <dbReference type="ARBA" id="ARBA00022692"/>
    </source>
</evidence>
<evidence type="ECO:0000256" key="6">
    <source>
        <dbReference type="ARBA" id="ARBA00023136"/>
    </source>
</evidence>
<protein>
    <recommendedName>
        <fullName evidence="10">Major facilitator superfamily (MFS) profile domain-containing protein</fullName>
    </recommendedName>
</protein>
<keyword evidence="6 9" id="KW-0472">Membrane</keyword>
<feature type="transmembrane region" description="Helical" evidence="9">
    <location>
        <begin position="542"/>
        <end position="560"/>
    </location>
</feature>
<dbReference type="InterPro" id="IPR036259">
    <property type="entry name" value="MFS_trans_sf"/>
</dbReference>
<sequence>MECYATVESYNATNVCPCFLLKGGGRPCPSIFPPSFPRFPQLPHTLPSRPTSANMSEPIDTKKPGGGDDIITEKGISHVEDSYNLDNEAKLEAYKAAAMEAEVAEQKSGVLQAVKEYPMAALWAFIMSCTIIMESYCVFLMGNFIALPRFADNYGIYSPEKDKMIIAASWQSALQMAGPLGAIIGVLLAGPLTSRIGYRWATITGLMFLNGFIFIFYFANSLPVMFVAQLLEGIPWGIFIANAPAYCSEITPIQLRAPATQMLQMFWAIGSIIVGGVTYHYNNFNEDIAYRIPIALQWLFPTPLAILLFLAPESPWWLVRKGRLEEAEKSVRRLGRKTRLNTSEAVAMMRRTVDLEKTIKEPNLVELFKGTDLYRTAIVCGVYAAQNLTGNLIANQAVYFFEQAGMDTNTAFALGLITSALQMIFVMLSWILTSYLGRRTIYVWGSLINVGFLIALGIAGSVVASKSASLAQASLGLIVSVLFTLGPAPASWVIIGETSSVRLRPLTTGVGRGAYYLVNIPCIFLASYMLNPDEANLGGKCGYVWGGTGFVCFVLAFFFLPEMKGRSYREIDILFRRKVPARQWTKTIVDIEADE</sequence>
<dbReference type="GO" id="GO:0016020">
    <property type="term" value="C:membrane"/>
    <property type="evidence" value="ECO:0007669"/>
    <property type="project" value="UniProtKB-SubCell"/>
</dbReference>
<dbReference type="AlphaFoldDB" id="A0AAD9SUJ0"/>
<dbReference type="Gene3D" id="1.20.1250.20">
    <property type="entry name" value="MFS general substrate transporter like domains"/>
    <property type="match status" value="1"/>
</dbReference>
<evidence type="ECO:0000256" key="8">
    <source>
        <dbReference type="SAM" id="MobiDB-lite"/>
    </source>
</evidence>
<keyword evidence="12" id="KW-1185">Reference proteome</keyword>
<dbReference type="EMBL" id="JAUJFL010000001">
    <property type="protein sequence ID" value="KAK2615849.1"/>
    <property type="molecule type" value="Genomic_DNA"/>
</dbReference>
<dbReference type="InterPro" id="IPR005828">
    <property type="entry name" value="MFS_sugar_transport-like"/>
</dbReference>
<name>A0AAD9SUJ0_PHOAM</name>
<comment type="subcellular location">
    <subcellularLocation>
        <location evidence="1">Membrane</location>
        <topology evidence="1">Multi-pass membrane protein</topology>
    </subcellularLocation>
</comment>
<dbReference type="FunFam" id="1.20.1250.20:FF:000078">
    <property type="entry name" value="MFS maltose transporter, putative"/>
    <property type="match status" value="1"/>
</dbReference>
<feature type="transmembrane region" description="Helical" evidence="9">
    <location>
        <begin position="200"/>
        <end position="219"/>
    </location>
</feature>
<comment type="caution">
    <text evidence="11">The sequence shown here is derived from an EMBL/GenBank/DDBJ whole genome shotgun (WGS) entry which is preliminary data.</text>
</comment>
<dbReference type="PROSITE" id="PS00217">
    <property type="entry name" value="SUGAR_TRANSPORT_2"/>
    <property type="match status" value="1"/>
</dbReference>
<evidence type="ECO:0000256" key="1">
    <source>
        <dbReference type="ARBA" id="ARBA00004141"/>
    </source>
</evidence>